<protein>
    <submittedName>
        <fullName evidence="1">Uncharacterized protein</fullName>
    </submittedName>
</protein>
<comment type="caution">
    <text evidence="1">The sequence shown here is derived from an EMBL/GenBank/DDBJ whole genome shotgun (WGS) entry which is preliminary data.</text>
</comment>
<reference evidence="1" key="1">
    <citation type="submission" date="2019-08" db="EMBL/GenBank/DDBJ databases">
        <authorList>
            <person name="Kucharzyk K."/>
            <person name="Murdoch R.W."/>
            <person name="Higgins S."/>
            <person name="Loffler F."/>
        </authorList>
    </citation>
    <scope>NUCLEOTIDE SEQUENCE</scope>
</reference>
<dbReference type="EMBL" id="VSSQ01020374">
    <property type="protein sequence ID" value="MPM65181.1"/>
    <property type="molecule type" value="Genomic_DNA"/>
</dbReference>
<proteinExistence type="predicted"/>
<organism evidence="1">
    <name type="scientific">bioreactor metagenome</name>
    <dbReference type="NCBI Taxonomy" id="1076179"/>
    <lineage>
        <taxon>unclassified sequences</taxon>
        <taxon>metagenomes</taxon>
        <taxon>ecological metagenomes</taxon>
    </lineage>
</organism>
<name>A0A645BKW9_9ZZZZ</name>
<evidence type="ECO:0000313" key="1">
    <source>
        <dbReference type="EMBL" id="MPM65181.1"/>
    </source>
</evidence>
<accession>A0A645BKW9</accession>
<sequence>MVVIIPGYKMLIHRNSVSARLYHENRIVGSRRKGVMPFVVCNGYFDSVGDGNTRDSSFATVFPAVFIVVFKHIA</sequence>
<dbReference type="AlphaFoldDB" id="A0A645BKW9"/>
<gene>
    <name evidence="1" type="ORF">SDC9_112073</name>
</gene>